<organism evidence="3 4">
    <name type="scientific">Kitasatospora nipponensis</name>
    <dbReference type="NCBI Taxonomy" id="258049"/>
    <lineage>
        <taxon>Bacteria</taxon>
        <taxon>Bacillati</taxon>
        <taxon>Actinomycetota</taxon>
        <taxon>Actinomycetes</taxon>
        <taxon>Kitasatosporales</taxon>
        <taxon>Streptomycetaceae</taxon>
        <taxon>Kitasatospora</taxon>
    </lineage>
</organism>
<evidence type="ECO:0000313" key="3">
    <source>
        <dbReference type="EMBL" id="GAA1220598.1"/>
    </source>
</evidence>
<dbReference type="CDD" id="cd19088">
    <property type="entry name" value="AKR_AKR13B1"/>
    <property type="match status" value="1"/>
</dbReference>
<sequence>MTTLTAPFAGRTVSRVGYGALQLQRLHHSRDEAVALLRRAVELGVDHVDTAQFYGFGFANQVIREALRPADDVLVVTKVGADPDPGGPMPLRLAQHPEQLRASVEDNLRSLGVDRLPVVNLRRLDSGPGLRPDRDQVVDLDDQLEVLTALRDEGRIGAIGLSGVTLDGLRRALPAGIACVQNAYSLVSRDDEDMLRLCAAEGIAWVPFFPLGGAFPGLPKATDEPAVHAVAESLGVTPSQVGLAWLLHRSPNVLLIPGTADPAHLEANTAAGGITLDAEALAALDAIESRSAEVPLG</sequence>
<feature type="domain" description="NADP-dependent oxidoreductase" evidence="2">
    <location>
        <begin position="16"/>
        <end position="287"/>
    </location>
</feature>
<keyword evidence="1" id="KW-0560">Oxidoreductase</keyword>
<gene>
    <name evidence="3" type="ORF">GCM10009665_08360</name>
</gene>
<dbReference type="Pfam" id="PF00248">
    <property type="entry name" value="Aldo_ket_red"/>
    <property type="match status" value="1"/>
</dbReference>
<dbReference type="PANTHER" id="PTHR43625:SF40">
    <property type="entry name" value="ALDO-KETO REDUCTASE YAKC [NADP(+)]"/>
    <property type="match status" value="1"/>
</dbReference>
<accession>A0ABP4GC85</accession>
<dbReference type="Proteomes" id="UP001500037">
    <property type="component" value="Unassembled WGS sequence"/>
</dbReference>
<comment type="caution">
    <text evidence="3">The sequence shown here is derived from an EMBL/GenBank/DDBJ whole genome shotgun (WGS) entry which is preliminary data.</text>
</comment>
<dbReference type="SUPFAM" id="SSF51430">
    <property type="entry name" value="NAD(P)-linked oxidoreductase"/>
    <property type="match status" value="1"/>
</dbReference>
<name>A0ABP4GC85_9ACTN</name>
<dbReference type="PANTHER" id="PTHR43625">
    <property type="entry name" value="AFLATOXIN B1 ALDEHYDE REDUCTASE"/>
    <property type="match status" value="1"/>
</dbReference>
<dbReference type="Gene3D" id="3.20.20.100">
    <property type="entry name" value="NADP-dependent oxidoreductase domain"/>
    <property type="match status" value="1"/>
</dbReference>
<dbReference type="InterPro" id="IPR050791">
    <property type="entry name" value="Aldo-Keto_reductase"/>
</dbReference>
<protein>
    <submittedName>
        <fullName evidence="3">Aldo/keto reductase</fullName>
    </submittedName>
</protein>
<dbReference type="InterPro" id="IPR036812">
    <property type="entry name" value="NAD(P)_OxRdtase_dom_sf"/>
</dbReference>
<evidence type="ECO:0000313" key="4">
    <source>
        <dbReference type="Proteomes" id="UP001500037"/>
    </source>
</evidence>
<dbReference type="InterPro" id="IPR020471">
    <property type="entry name" value="AKR"/>
</dbReference>
<dbReference type="PRINTS" id="PR00069">
    <property type="entry name" value="ALDKETRDTASE"/>
</dbReference>
<dbReference type="InterPro" id="IPR023210">
    <property type="entry name" value="NADP_OxRdtase_dom"/>
</dbReference>
<proteinExistence type="predicted"/>
<dbReference type="EMBL" id="BAAALF010000008">
    <property type="protein sequence ID" value="GAA1220598.1"/>
    <property type="molecule type" value="Genomic_DNA"/>
</dbReference>
<reference evidence="4" key="1">
    <citation type="journal article" date="2019" name="Int. J. Syst. Evol. Microbiol.">
        <title>The Global Catalogue of Microorganisms (GCM) 10K type strain sequencing project: providing services to taxonomists for standard genome sequencing and annotation.</title>
        <authorList>
            <consortium name="The Broad Institute Genomics Platform"/>
            <consortium name="The Broad Institute Genome Sequencing Center for Infectious Disease"/>
            <person name="Wu L."/>
            <person name="Ma J."/>
        </authorList>
    </citation>
    <scope>NUCLEOTIDE SEQUENCE [LARGE SCALE GENOMIC DNA]</scope>
    <source>
        <strain evidence="4">JCM 13004</strain>
    </source>
</reference>
<dbReference type="RefSeq" id="WP_344439288.1">
    <property type="nucleotide sequence ID" value="NZ_BAAALF010000008.1"/>
</dbReference>
<evidence type="ECO:0000256" key="1">
    <source>
        <dbReference type="ARBA" id="ARBA00023002"/>
    </source>
</evidence>
<keyword evidence="4" id="KW-1185">Reference proteome</keyword>
<evidence type="ECO:0000259" key="2">
    <source>
        <dbReference type="Pfam" id="PF00248"/>
    </source>
</evidence>